<evidence type="ECO:0000256" key="1">
    <source>
        <dbReference type="SAM" id="Phobius"/>
    </source>
</evidence>
<dbReference type="Proteomes" id="UP000324233">
    <property type="component" value="Chromosome"/>
</dbReference>
<keyword evidence="1" id="KW-0812">Transmembrane</keyword>
<protein>
    <submittedName>
        <fullName evidence="2">Uncharacterized protein</fullName>
    </submittedName>
</protein>
<accession>A0A5B9VZJ0</accession>
<feature type="transmembrane region" description="Helical" evidence="1">
    <location>
        <begin position="12"/>
        <end position="29"/>
    </location>
</feature>
<dbReference type="AlphaFoldDB" id="A0A5B9VZJ0"/>
<proteinExistence type="predicted"/>
<evidence type="ECO:0000313" key="2">
    <source>
        <dbReference type="EMBL" id="QEH33391.1"/>
    </source>
</evidence>
<keyword evidence="3" id="KW-1185">Reference proteome</keyword>
<gene>
    <name evidence="2" type="ORF">OJF2_18920</name>
</gene>
<reference evidence="2 3" key="1">
    <citation type="submission" date="2019-08" db="EMBL/GenBank/DDBJ databases">
        <title>Deep-cultivation of Planctomycetes and their phenomic and genomic characterization uncovers novel biology.</title>
        <authorList>
            <person name="Wiegand S."/>
            <person name="Jogler M."/>
            <person name="Boedeker C."/>
            <person name="Pinto D."/>
            <person name="Vollmers J."/>
            <person name="Rivas-Marin E."/>
            <person name="Kohn T."/>
            <person name="Peeters S.H."/>
            <person name="Heuer A."/>
            <person name="Rast P."/>
            <person name="Oberbeckmann S."/>
            <person name="Bunk B."/>
            <person name="Jeske O."/>
            <person name="Meyerdierks A."/>
            <person name="Storesund J.E."/>
            <person name="Kallscheuer N."/>
            <person name="Luecker S."/>
            <person name="Lage O.M."/>
            <person name="Pohl T."/>
            <person name="Merkel B.J."/>
            <person name="Hornburger P."/>
            <person name="Mueller R.-W."/>
            <person name="Bruemmer F."/>
            <person name="Labrenz M."/>
            <person name="Spormann A.M."/>
            <person name="Op den Camp H."/>
            <person name="Overmann J."/>
            <person name="Amann R."/>
            <person name="Jetten M.S.M."/>
            <person name="Mascher T."/>
            <person name="Medema M.H."/>
            <person name="Devos D.P."/>
            <person name="Kaster A.-K."/>
            <person name="Ovreas L."/>
            <person name="Rohde M."/>
            <person name="Galperin M.Y."/>
            <person name="Jogler C."/>
        </authorList>
    </citation>
    <scope>NUCLEOTIDE SEQUENCE [LARGE SCALE GENOMIC DNA]</scope>
    <source>
        <strain evidence="2 3">OJF2</strain>
    </source>
</reference>
<keyword evidence="1" id="KW-1133">Transmembrane helix</keyword>
<evidence type="ECO:0000313" key="3">
    <source>
        <dbReference type="Proteomes" id="UP000324233"/>
    </source>
</evidence>
<sequence length="56" mass="5984">MEFYVPLGCRGFLFRLGTFVIGIVGGAVYRKAAQRRSPEAGDPAVSLALLDLLAAE</sequence>
<name>A0A5B9VZJ0_9BACT</name>
<dbReference type="KEGG" id="agv:OJF2_18920"/>
<dbReference type="RefSeq" id="WP_168221689.1">
    <property type="nucleotide sequence ID" value="NZ_CP042997.1"/>
</dbReference>
<dbReference type="EMBL" id="CP042997">
    <property type="protein sequence ID" value="QEH33391.1"/>
    <property type="molecule type" value="Genomic_DNA"/>
</dbReference>
<organism evidence="2 3">
    <name type="scientific">Aquisphaera giovannonii</name>
    <dbReference type="NCBI Taxonomy" id="406548"/>
    <lineage>
        <taxon>Bacteria</taxon>
        <taxon>Pseudomonadati</taxon>
        <taxon>Planctomycetota</taxon>
        <taxon>Planctomycetia</taxon>
        <taxon>Isosphaerales</taxon>
        <taxon>Isosphaeraceae</taxon>
        <taxon>Aquisphaera</taxon>
    </lineage>
</organism>
<keyword evidence="1" id="KW-0472">Membrane</keyword>